<evidence type="ECO:0000256" key="1">
    <source>
        <dbReference type="SAM" id="MobiDB-lite"/>
    </source>
</evidence>
<dbReference type="VEuPathDB" id="VectorBase:PPAPM1_011737"/>
<dbReference type="EnsemblMetazoa" id="PPAI005354-RA">
    <property type="protein sequence ID" value="PPAI005354-PA"/>
    <property type="gene ID" value="PPAI005354"/>
</dbReference>
<feature type="region of interest" description="Disordered" evidence="1">
    <location>
        <begin position="31"/>
        <end position="120"/>
    </location>
</feature>
<feature type="region of interest" description="Disordered" evidence="1">
    <location>
        <begin position="347"/>
        <end position="369"/>
    </location>
</feature>
<keyword evidence="3" id="KW-1185">Reference proteome</keyword>
<evidence type="ECO:0000313" key="3">
    <source>
        <dbReference type="Proteomes" id="UP000092462"/>
    </source>
</evidence>
<accession>A0A1B0DC15</accession>
<dbReference type="VEuPathDB" id="VectorBase:PPAI005354"/>
<dbReference type="Proteomes" id="UP000092462">
    <property type="component" value="Unassembled WGS sequence"/>
</dbReference>
<feature type="compositionally biased region" description="Basic and acidic residues" evidence="1">
    <location>
        <begin position="57"/>
        <end position="68"/>
    </location>
</feature>
<proteinExistence type="predicted"/>
<protein>
    <submittedName>
        <fullName evidence="2">Uncharacterized protein</fullName>
    </submittedName>
</protein>
<dbReference type="EMBL" id="AJVK01030498">
    <property type="status" value="NOT_ANNOTATED_CDS"/>
    <property type="molecule type" value="Genomic_DNA"/>
</dbReference>
<feature type="region of interest" description="Disordered" evidence="1">
    <location>
        <begin position="198"/>
        <end position="245"/>
    </location>
</feature>
<sequence length="453" mass="52879">MFRGKKKHPHPSRSHETDASYKVFDAFFAHNPPVKRSKESQGSLKRQVIKVSMQNKRFHDDNPERFDSRSPTGPDLREYLDTRKPKRWKSRKRAQDWQRKGGQGSGYKNASEDEESHLQQKLVALTQKHIEYEVKPESHPKYQEEWRAFWNRRCEELRRFGVNTEEYDFKPEWLEFWKRRLKEFYEEESAPVIQAIREVKEHEEEDDKNVRDDSSWTHSSENEEPDTRPPIRKSPTPVNIPRAVRSTSPVLPKSIGIPVEINDDNFTISSALQTITNLEDGLSRIGPKVIDLVGKSLALIDGMDFDSFDRAKDMPSVKDKLNGQILHNKIQSVFKTFDNITSILRRMTESPSQSNKSTQDRSFSDDPLGTLNSDVKQWMSIFSDVIENLEDKRSGDERNFHSPQSSNAEHLTDAEVEALLQNFDTLSEKEKNHLILFLKNLEKTDEDRVKRLR</sequence>
<evidence type="ECO:0000313" key="2">
    <source>
        <dbReference type="EnsemblMetazoa" id="PPAI005354-PA"/>
    </source>
</evidence>
<reference evidence="2" key="1">
    <citation type="submission" date="2022-08" db="UniProtKB">
        <authorList>
            <consortium name="EnsemblMetazoa"/>
        </authorList>
    </citation>
    <scope>IDENTIFICATION</scope>
    <source>
        <strain evidence="2">Israel</strain>
    </source>
</reference>
<dbReference type="AlphaFoldDB" id="A0A1B0DC15"/>
<name>A0A1B0DC15_PHLPP</name>
<organism evidence="2 3">
    <name type="scientific">Phlebotomus papatasi</name>
    <name type="common">Sandfly</name>
    <dbReference type="NCBI Taxonomy" id="29031"/>
    <lineage>
        <taxon>Eukaryota</taxon>
        <taxon>Metazoa</taxon>
        <taxon>Ecdysozoa</taxon>
        <taxon>Arthropoda</taxon>
        <taxon>Hexapoda</taxon>
        <taxon>Insecta</taxon>
        <taxon>Pterygota</taxon>
        <taxon>Neoptera</taxon>
        <taxon>Endopterygota</taxon>
        <taxon>Diptera</taxon>
        <taxon>Nematocera</taxon>
        <taxon>Psychodoidea</taxon>
        <taxon>Psychodidae</taxon>
        <taxon>Phlebotomus</taxon>
        <taxon>Phlebotomus</taxon>
    </lineage>
</organism>
<feature type="compositionally biased region" description="Basic and acidic residues" evidence="1">
    <location>
        <begin position="198"/>
        <end position="215"/>
    </location>
</feature>